<dbReference type="OrthoDB" id="5600002at2759"/>
<evidence type="ECO:0000313" key="2">
    <source>
        <dbReference type="EMBL" id="KAF0917981.1"/>
    </source>
</evidence>
<evidence type="ECO:0000313" key="3">
    <source>
        <dbReference type="Proteomes" id="UP000479710"/>
    </source>
</evidence>
<feature type="chain" id="PRO_5026109524" description="Acidic protein" evidence="1">
    <location>
        <begin position="24"/>
        <end position="87"/>
    </location>
</feature>
<feature type="signal peptide" evidence="1">
    <location>
        <begin position="1"/>
        <end position="23"/>
    </location>
</feature>
<protein>
    <recommendedName>
        <fullName evidence="4">Acidic protein</fullName>
    </recommendedName>
</protein>
<gene>
    <name evidence="2" type="ORF">E2562_021679</name>
</gene>
<proteinExistence type="predicted"/>
<dbReference type="Proteomes" id="UP000479710">
    <property type="component" value="Unassembled WGS sequence"/>
</dbReference>
<sequence length="87" mass="9485">MVRRQQQMWLVVVMLCWALLATAAQGNCRDECIAGCHGWAIVCYLSCNSACLGEVGISTMNTAMPQPPSQHQAHSVSLLRGLKPDKV</sequence>
<reference evidence="2 3" key="1">
    <citation type="submission" date="2019-11" db="EMBL/GenBank/DDBJ databases">
        <title>Whole genome sequence of Oryza granulata.</title>
        <authorList>
            <person name="Li W."/>
        </authorList>
    </citation>
    <scope>NUCLEOTIDE SEQUENCE [LARGE SCALE GENOMIC DNA]</scope>
    <source>
        <strain evidence="3">cv. Menghai</strain>
        <tissue evidence="2">Leaf</tissue>
    </source>
</reference>
<keyword evidence="3" id="KW-1185">Reference proteome</keyword>
<accession>A0A6G1DZY7</accession>
<evidence type="ECO:0008006" key="4">
    <source>
        <dbReference type="Google" id="ProtNLM"/>
    </source>
</evidence>
<organism evidence="2 3">
    <name type="scientific">Oryza meyeriana var. granulata</name>
    <dbReference type="NCBI Taxonomy" id="110450"/>
    <lineage>
        <taxon>Eukaryota</taxon>
        <taxon>Viridiplantae</taxon>
        <taxon>Streptophyta</taxon>
        <taxon>Embryophyta</taxon>
        <taxon>Tracheophyta</taxon>
        <taxon>Spermatophyta</taxon>
        <taxon>Magnoliopsida</taxon>
        <taxon>Liliopsida</taxon>
        <taxon>Poales</taxon>
        <taxon>Poaceae</taxon>
        <taxon>BOP clade</taxon>
        <taxon>Oryzoideae</taxon>
        <taxon>Oryzeae</taxon>
        <taxon>Oryzinae</taxon>
        <taxon>Oryza</taxon>
        <taxon>Oryza meyeriana</taxon>
    </lineage>
</organism>
<evidence type="ECO:0000256" key="1">
    <source>
        <dbReference type="SAM" id="SignalP"/>
    </source>
</evidence>
<dbReference type="EMBL" id="SPHZ02000005">
    <property type="protein sequence ID" value="KAF0917981.1"/>
    <property type="molecule type" value="Genomic_DNA"/>
</dbReference>
<keyword evidence="1" id="KW-0732">Signal</keyword>
<comment type="caution">
    <text evidence="2">The sequence shown here is derived from an EMBL/GenBank/DDBJ whole genome shotgun (WGS) entry which is preliminary data.</text>
</comment>
<name>A0A6G1DZY7_9ORYZ</name>
<dbReference type="AlphaFoldDB" id="A0A6G1DZY7"/>